<evidence type="ECO:0000313" key="1">
    <source>
        <dbReference type="EMBL" id="OJT05962.1"/>
    </source>
</evidence>
<dbReference type="Proteomes" id="UP000184267">
    <property type="component" value="Unassembled WGS sequence"/>
</dbReference>
<name>A0A1M2VED2_TRAPU</name>
<dbReference type="Gene3D" id="3.30.460.40">
    <property type="match status" value="1"/>
</dbReference>
<sequence>MNTNSISRLGFRGATLAQFIANCAKDVKARYVLTGASALIIRGVIRRETNDVDVNIAPRASLDLQDAIRPHLDVNKNEGVLVDGKTPEAKAAQSNFRIFKSFEGLPQTHNMKADISENECVMLDSAFTEIDGIMVATVPLMVVFKICAISRQNRAAHSAKVIKDAQDLVAAVKHMKDNGELVPAEVQALFSREVPPFSWTPFWEVLAANAPDIAEMLKDDLPLVGIMAPEDELKMRANTSDKTGTCTHSAQMRLLRKPEPTQGEFAMPSLWGVQLGSTVRVVIRSLEA</sequence>
<dbReference type="OrthoDB" id="2990568at2759"/>
<comment type="caution">
    <text evidence="1">The sequence shown here is derived from an EMBL/GenBank/DDBJ whole genome shotgun (WGS) entry which is preliminary data.</text>
</comment>
<organism evidence="1 2">
    <name type="scientific">Trametes pubescens</name>
    <name type="common">White-rot fungus</name>
    <dbReference type="NCBI Taxonomy" id="154538"/>
    <lineage>
        <taxon>Eukaryota</taxon>
        <taxon>Fungi</taxon>
        <taxon>Dikarya</taxon>
        <taxon>Basidiomycota</taxon>
        <taxon>Agaricomycotina</taxon>
        <taxon>Agaricomycetes</taxon>
        <taxon>Polyporales</taxon>
        <taxon>Polyporaceae</taxon>
        <taxon>Trametes</taxon>
    </lineage>
</organism>
<keyword evidence="2" id="KW-1185">Reference proteome</keyword>
<accession>A0A1M2VED2</accession>
<gene>
    <name evidence="1" type="ORF">TRAPUB_3149</name>
</gene>
<evidence type="ECO:0000313" key="2">
    <source>
        <dbReference type="Proteomes" id="UP000184267"/>
    </source>
</evidence>
<proteinExistence type="predicted"/>
<reference evidence="1 2" key="1">
    <citation type="submission" date="2016-10" db="EMBL/GenBank/DDBJ databases">
        <title>Genome sequence of the basidiomycete white-rot fungus Trametes pubescens.</title>
        <authorList>
            <person name="Makela M.R."/>
            <person name="Granchi Z."/>
            <person name="Peng M."/>
            <person name="De Vries R.P."/>
            <person name="Grigoriev I."/>
            <person name="Riley R."/>
            <person name="Hilden K."/>
        </authorList>
    </citation>
    <scope>NUCLEOTIDE SEQUENCE [LARGE SCALE GENOMIC DNA]</scope>
    <source>
        <strain evidence="1 2">FBCC735</strain>
    </source>
</reference>
<dbReference type="EMBL" id="MNAD01001364">
    <property type="protein sequence ID" value="OJT05962.1"/>
    <property type="molecule type" value="Genomic_DNA"/>
</dbReference>
<dbReference type="AlphaFoldDB" id="A0A1M2VED2"/>
<protein>
    <recommendedName>
        <fullName evidence="3">Nucleotidyl transferase AbiEii/AbiGii toxin family protein</fullName>
    </recommendedName>
</protein>
<evidence type="ECO:0008006" key="3">
    <source>
        <dbReference type="Google" id="ProtNLM"/>
    </source>
</evidence>